<reference evidence="2 3" key="1">
    <citation type="journal article" date="2021" name="Elife">
        <title>Chloroplast acquisition without the gene transfer in kleptoplastic sea slugs, Plakobranchus ocellatus.</title>
        <authorList>
            <person name="Maeda T."/>
            <person name="Takahashi S."/>
            <person name="Yoshida T."/>
            <person name="Shimamura S."/>
            <person name="Takaki Y."/>
            <person name="Nagai Y."/>
            <person name="Toyoda A."/>
            <person name="Suzuki Y."/>
            <person name="Arimoto A."/>
            <person name="Ishii H."/>
            <person name="Satoh N."/>
            <person name="Nishiyama T."/>
            <person name="Hasebe M."/>
            <person name="Maruyama T."/>
            <person name="Minagawa J."/>
            <person name="Obokata J."/>
            <person name="Shigenobu S."/>
        </authorList>
    </citation>
    <scope>NUCLEOTIDE SEQUENCE [LARGE SCALE GENOMIC DNA]</scope>
</reference>
<gene>
    <name evidence="2" type="ORF">PoB_000419400</name>
</gene>
<proteinExistence type="predicted"/>
<feature type="region of interest" description="Disordered" evidence="1">
    <location>
        <begin position="1"/>
        <end position="23"/>
    </location>
</feature>
<dbReference type="AlphaFoldDB" id="A0AAV3Y602"/>
<feature type="compositionally biased region" description="Low complexity" evidence="1">
    <location>
        <begin position="13"/>
        <end position="23"/>
    </location>
</feature>
<accession>A0AAV3Y602</accession>
<comment type="caution">
    <text evidence="2">The sequence shown here is derived from an EMBL/GenBank/DDBJ whole genome shotgun (WGS) entry which is preliminary data.</text>
</comment>
<dbReference type="EMBL" id="BLXT01000501">
    <property type="protein sequence ID" value="GFN77688.1"/>
    <property type="molecule type" value="Genomic_DNA"/>
</dbReference>
<evidence type="ECO:0000256" key="1">
    <source>
        <dbReference type="SAM" id="MobiDB-lite"/>
    </source>
</evidence>
<organism evidence="2 3">
    <name type="scientific">Plakobranchus ocellatus</name>
    <dbReference type="NCBI Taxonomy" id="259542"/>
    <lineage>
        <taxon>Eukaryota</taxon>
        <taxon>Metazoa</taxon>
        <taxon>Spiralia</taxon>
        <taxon>Lophotrochozoa</taxon>
        <taxon>Mollusca</taxon>
        <taxon>Gastropoda</taxon>
        <taxon>Heterobranchia</taxon>
        <taxon>Euthyneura</taxon>
        <taxon>Panpulmonata</taxon>
        <taxon>Sacoglossa</taxon>
        <taxon>Placobranchoidea</taxon>
        <taxon>Plakobranchidae</taxon>
        <taxon>Plakobranchus</taxon>
    </lineage>
</organism>
<keyword evidence="3" id="KW-1185">Reference proteome</keyword>
<evidence type="ECO:0000313" key="2">
    <source>
        <dbReference type="EMBL" id="GFN77688.1"/>
    </source>
</evidence>
<dbReference type="Proteomes" id="UP000735302">
    <property type="component" value="Unassembled WGS sequence"/>
</dbReference>
<protein>
    <submittedName>
        <fullName evidence="2">Uncharacterized protein</fullName>
    </submittedName>
</protein>
<sequence length="142" mass="16007">MKRKTSQPHLLISSSSSSSPSYHKNNNTTIVNTIIFTSAPPHPIIFILILPIMSKIRTDNVHNLGQDVNREIGNIRLCNSEERANVVQHQSFRWGSHSEFIVQYLENLSESMASHGASDILQYLEELSESMTSRGASDILHY</sequence>
<name>A0AAV3Y602_9GAST</name>
<evidence type="ECO:0000313" key="3">
    <source>
        <dbReference type="Proteomes" id="UP000735302"/>
    </source>
</evidence>